<evidence type="ECO:0000259" key="6">
    <source>
        <dbReference type="Pfam" id="PF13860"/>
    </source>
</evidence>
<evidence type="ECO:0000256" key="5">
    <source>
        <dbReference type="RuleBase" id="RU362076"/>
    </source>
</evidence>
<comment type="similarity">
    <text evidence="1 5">Belongs to the FlgD family.</text>
</comment>
<keyword evidence="8" id="KW-0969">Cilium</keyword>
<comment type="function">
    <text evidence="4 5">Required for flagellar hook formation. May act as a scaffolding protein.</text>
</comment>
<keyword evidence="3 5" id="KW-1005">Bacterial flagellum biogenesis</keyword>
<evidence type="ECO:0000259" key="7">
    <source>
        <dbReference type="Pfam" id="PF13861"/>
    </source>
</evidence>
<organism evidence="8 9">
    <name type="scientific">Marinomonas arenicola</name>
    <dbReference type="NCBI Taxonomy" id="569601"/>
    <lineage>
        <taxon>Bacteria</taxon>
        <taxon>Pseudomonadati</taxon>
        <taxon>Pseudomonadota</taxon>
        <taxon>Gammaproteobacteria</taxon>
        <taxon>Oceanospirillales</taxon>
        <taxon>Oceanospirillaceae</taxon>
        <taxon>Marinomonas</taxon>
    </lineage>
</organism>
<comment type="caution">
    <text evidence="8">The sequence shown here is derived from an EMBL/GenBank/DDBJ whole genome shotgun (WGS) entry which is preliminary data.</text>
</comment>
<dbReference type="EMBL" id="JBAKAR010000001">
    <property type="protein sequence ID" value="MEL0611931.1"/>
    <property type="molecule type" value="Genomic_DNA"/>
</dbReference>
<dbReference type="InterPro" id="IPR025965">
    <property type="entry name" value="FlgD/Vpr_Ig-like"/>
</dbReference>
<gene>
    <name evidence="8" type="ORF">V6242_02135</name>
</gene>
<dbReference type="Gene3D" id="2.60.40.4070">
    <property type="match status" value="1"/>
</dbReference>
<dbReference type="InterPro" id="IPR005648">
    <property type="entry name" value="FlgD"/>
</dbReference>
<dbReference type="RefSeq" id="WP_133001808.1">
    <property type="nucleotide sequence ID" value="NZ_BAAAFB010000003.1"/>
</dbReference>
<evidence type="ECO:0000256" key="4">
    <source>
        <dbReference type="ARBA" id="ARBA00024746"/>
    </source>
</evidence>
<evidence type="ECO:0000313" key="8">
    <source>
        <dbReference type="EMBL" id="MEL0611931.1"/>
    </source>
</evidence>
<feature type="domain" description="FlgD Tudor-like" evidence="7">
    <location>
        <begin position="101"/>
        <end position="231"/>
    </location>
</feature>
<dbReference type="Pfam" id="PF13860">
    <property type="entry name" value="FlgD_ig"/>
    <property type="match status" value="1"/>
</dbReference>
<dbReference type="Pfam" id="PF13861">
    <property type="entry name" value="FLgD_tudor"/>
    <property type="match status" value="1"/>
</dbReference>
<dbReference type="Gene3D" id="2.30.30.910">
    <property type="match status" value="1"/>
</dbReference>
<evidence type="ECO:0000313" key="9">
    <source>
        <dbReference type="Proteomes" id="UP001379949"/>
    </source>
</evidence>
<proteinExistence type="inferred from homology"/>
<dbReference type="InterPro" id="IPR025963">
    <property type="entry name" value="FLgD_Tudor"/>
</dbReference>
<dbReference type="Proteomes" id="UP001379949">
    <property type="component" value="Unassembled WGS sequence"/>
</dbReference>
<dbReference type="Pfam" id="PF03963">
    <property type="entry name" value="FlgD"/>
    <property type="match status" value="1"/>
</dbReference>
<protein>
    <recommendedName>
        <fullName evidence="2 5">Basal-body rod modification protein FlgD</fullName>
    </recommendedName>
</protein>
<keyword evidence="8" id="KW-0282">Flagellum</keyword>
<keyword evidence="8" id="KW-0966">Cell projection</keyword>
<evidence type="ECO:0000256" key="1">
    <source>
        <dbReference type="ARBA" id="ARBA00010577"/>
    </source>
</evidence>
<feature type="domain" description="FlgD/Vpr Ig-like" evidence="6">
    <location>
        <begin position="121"/>
        <end position="190"/>
    </location>
</feature>
<name>A0ABU9G0C7_9GAMM</name>
<sequence>MANISENNGLKSLISQYGTDGAKSKAGIEKPEEVAKKDATGGLADKNVFLKLYIEQLKGQDPTAPQDTNDMVSQMSQFSSLEKLSSISDQLKNMTTSLTSNQAVGASSLVGKSLMMKADKTTVTDSQEDVALKTVLPEGAKSATLKIYDANNQLVRTAKLDSGQYDWDKKDDAGNVLPPGEYRFAASIVNDKGEVSALSTQLPSRIQGVTINGPDGTVLNVENHGKVKLTNELEILG</sequence>
<evidence type="ECO:0000256" key="3">
    <source>
        <dbReference type="ARBA" id="ARBA00022795"/>
    </source>
</evidence>
<reference evidence="8 9" key="1">
    <citation type="submission" date="2024-02" db="EMBL/GenBank/DDBJ databases">
        <title>Bacteria isolated from the canopy kelp, Nereocystis luetkeana.</title>
        <authorList>
            <person name="Pfister C.A."/>
            <person name="Younker I.T."/>
            <person name="Light S.H."/>
        </authorList>
    </citation>
    <scope>NUCLEOTIDE SEQUENCE [LARGE SCALE GENOMIC DNA]</scope>
    <source>
        <strain evidence="8 9">TI.4.07</strain>
    </source>
</reference>
<keyword evidence="9" id="KW-1185">Reference proteome</keyword>
<evidence type="ECO:0000256" key="2">
    <source>
        <dbReference type="ARBA" id="ARBA00016013"/>
    </source>
</evidence>
<accession>A0ABU9G0C7</accession>